<name>A0A1Y0IBK5_9GAMM</name>
<organism evidence="1 2">
    <name type="scientific">Oleiphilus messinensis</name>
    <dbReference type="NCBI Taxonomy" id="141451"/>
    <lineage>
        <taxon>Bacteria</taxon>
        <taxon>Pseudomonadati</taxon>
        <taxon>Pseudomonadota</taxon>
        <taxon>Gammaproteobacteria</taxon>
        <taxon>Oceanospirillales</taxon>
        <taxon>Oleiphilaceae</taxon>
        <taxon>Oleiphilus</taxon>
    </lineage>
</organism>
<reference evidence="1 2" key="1">
    <citation type="submission" date="2017-05" db="EMBL/GenBank/DDBJ databases">
        <title>Genomic insights into alkan degradation activity of Oleiphilus messinensis.</title>
        <authorList>
            <person name="Kozyavkin S.A."/>
            <person name="Slesarev A.I."/>
            <person name="Golyshin P.N."/>
            <person name="Korzhenkov A."/>
            <person name="Golyshina O.N."/>
            <person name="Toshchakov S.V."/>
        </authorList>
    </citation>
    <scope>NUCLEOTIDE SEQUENCE [LARGE SCALE GENOMIC DNA]</scope>
    <source>
        <strain evidence="1 2">ME102</strain>
    </source>
</reference>
<protein>
    <submittedName>
        <fullName evidence="1">Uncharacterized protein</fullName>
    </submittedName>
</protein>
<proteinExistence type="predicted"/>
<keyword evidence="2" id="KW-1185">Reference proteome</keyword>
<dbReference type="AlphaFoldDB" id="A0A1Y0IBK5"/>
<evidence type="ECO:0000313" key="2">
    <source>
        <dbReference type="Proteomes" id="UP000196027"/>
    </source>
</evidence>
<sequence>MSQPKACRCTGKEKTTIEGLSKIPSYTGDFPSPLQVMWYVPEQDELFKLHISDTEIRRWIREAAEYHGIPHVLLAIILQQENGPNATAIQKAGQFAERTITTFGAIVDKRLWDIFPDAISKGSSGFANMSRGALLDASKYTENNYGRNPLSNEVRYRAFGIDQDTRVSGDDWKADLYYCSAHLRQLIDRVTGSPCHNGALTMDQLREVIKAYNGSGPMADKYADDAMKTLKGASTGASTLYFYEQ</sequence>
<accession>A0A1Y0IBK5</accession>
<dbReference type="EMBL" id="CP021425">
    <property type="protein sequence ID" value="ARU56845.1"/>
    <property type="molecule type" value="Genomic_DNA"/>
</dbReference>
<dbReference type="Gene3D" id="1.10.530.10">
    <property type="match status" value="1"/>
</dbReference>
<evidence type="ECO:0000313" key="1">
    <source>
        <dbReference type="EMBL" id="ARU56845.1"/>
    </source>
</evidence>
<dbReference type="RefSeq" id="WP_198343333.1">
    <property type="nucleotide sequence ID" value="NZ_CP021425.1"/>
</dbReference>
<dbReference type="Proteomes" id="UP000196027">
    <property type="component" value="Chromosome"/>
</dbReference>
<gene>
    <name evidence="1" type="ORF">OLMES_2797</name>
</gene>
<dbReference type="KEGG" id="ome:OLMES_2797"/>